<dbReference type="EMBL" id="JANHOG010000439">
    <property type="protein sequence ID" value="KAJ3554349.1"/>
    <property type="molecule type" value="Genomic_DNA"/>
</dbReference>
<name>A0ACC1T6S1_9APHY</name>
<dbReference type="Proteomes" id="UP001148662">
    <property type="component" value="Unassembled WGS sequence"/>
</dbReference>
<reference evidence="1" key="1">
    <citation type="submission" date="2022-07" db="EMBL/GenBank/DDBJ databases">
        <title>Genome Sequence of Phlebia brevispora.</title>
        <authorList>
            <person name="Buettner E."/>
        </authorList>
    </citation>
    <scope>NUCLEOTIDE SEQUENCE</scope>
    <source>
        <strain evidence="1">MPL23</strain>
    </source>
</reference>
<organism evidence="1 2">
    <name type="scientific">Phlebia brevispora</name>
    <dbReference type="NCBI Taxonomy" id="194682"/>
    <lineage>
        <taxon>Eukaryota</taxon>
        <taxon>Fungi</taxon>
        <taxon>Dikarya</taxon>
        <taxon>Basidiomycota</taxon>
        <taxon>Agaricomycotina</taxon>
        <taxon>Agaricomycetes</taxon>
        <taxon>Polyporales</taxon>
        <taxon>Meruliaceae</taxon>
        <taxon>Phlebia</taxon>
    </lineage>
</organism>
<evidence type="ECO:0000313" key="2">
    <source>
        <dbReference type="Proteomes" id="UP001148662"/>
    </source>
</evidence>
<proteinExistence type="predicted"/>
<comment type="caution">
    <text evidence="1">The sequence shown here is derived from an EMBL/GenBank/DDBJ whole genome shotgun (WGS) entry which is preliminary data.</text>
</comment>
<gene>
    <name evidence="1" type="ORF">NM688_g3153</name>
</gene>
<keyword evidence="2" id="KW-1185">Reference proteome</keyword>
<sequence>MEEGPGPDRRRHAHPAKVHFRKIFGILGWRVLLQSLMRRRNCSNAKFRMSIGHSSTCTGGCRSVGGQKIKESPAGSVPAKTLSPQKRQGAERDGSLIQARFALHYVDKAEWKPGRTFHNAVGTSEKTSTSCASLTYLNLISREHGIPQRNANVYTPYESQDPALVIDDSGVQSSEEGSDLHSPTFEVPVPQDVRYHLGHRPTDVGVATSLVPPHFDARFPPQHLDVQISDPHLLETLQVPGANSYHIPPPQSQIDFDLHHHPVFDLSVEPPHLPHPALSPGTEYSFNLPQSRYSEQQLRISYEPPPAPSRSSFAMAPNETSEQQPRTSPSASGSASGSNPTSGPTRPPRREASNQVIACRQCRARKIRCDSTRPTCHNCTRRGNECEYDAVPKRRGPDKRPGTRQRSCKKRPSEAEASTSVAKKKRKTEGDGDGSLIAFDVRQGIASNEPTALLSPPPVPSNPDEGSALLLARSPALVLDTSHTVQSEIIYPKQIESSSLVPPRFYSMDSPINRSFRRTPYDDNRQELSLSPSSTYPTLPWWDKLLTTYAATPQLSMEAILSDLDFLISTTNYWLFFLRSETLLPKLKDPFERAHLQPALVLSALAMASLIKSSEVERGSQGRERALALRNDAQASLEAACSTTQIDYQLAEAALIIALFESSSHPEHNTQRAAQSLQIADRIITTLSLQRLDEGDVDVPMFPPEEVPQVFTPGFDPVPERCRCISPSLPMSPGDHYATSFSFDPPWSGRDEVDNRKEECRRICWSALTLMSSYTSTCAVFHQDPVPLRLTDPSNYAILFPGEVFERAQSSGNQSPKQSVWALYCRSMLVWNAVNQRRDQGWSDDRRARFAVAAFHEIQLISDTVDMHQCNLDTALLYLSREYLYNTRMAIQYELRSLTAVPYGPPVFSRRQAEDWLYYQAQVVKRVQEAVKSLDDISGHILTRRPFQVQWFSTQVSLCLSLWDYDRSLYHALDLAKGFLIPLDALNILWPCPVQQARCDELRARLTQACHAARVHAPLLPHLSLPPKLQTLL</sequence>
<evidence type="ECO:0000313" key="1">
    <source>
        <dbReference type="EMBL" id="KAJ3554349.1"/>
    </source>
</evidence>
<accession>A0ACC1T6S1</accession>
<protein>
    <submittedName>
        <fullName evidence="1">Uncharacterized protein</fullName>
    </submittedName>
</protein>